<reference evidence="1 2" key="1">
    <citation type="journal article" date="2018" name="Sci. Rep.">
        <title>Genomic signatures of local adaptation to the degree of environmental predictability in rotifers.</title>
        <authorList>
            <person name="Franch-Gras L."/>
            <person name="Hahn C."/>
            <person name="Garcia-Roger E.M."/>
            <person name="Carmona M.J."/>
            <person name="Serra M."/>
            <person name="Gomez A."/>
        </authorList>
    </citation>
    <scope>NUCLEOTIDE SEQUENCE [LARGE SCALE GENOMIC DNA]</scope>
    <source>
        <strain evidence="1">HYR1</strain>
    </source>
</reference>
<protein>
    <submittedName>
        <fullName evidence="1">Uncharacterized protein</fullName>
    </submittedName>
</protein>
<name>A0A3M7PWT9_BRAPC</name>
<accession>A0A3M7PWT9</accession>
<dbReference type="AlphaFoldDB" id="A0A3M7PWT9"/>
<sequence>MRNVLGFYESMVIERWIFVQSCFEMKLQTGPFAPPLQCNLTFLINRPTIDLTMKLQVQA</sequence>
<keyword evidence="2" id="KW-1185">Reference proteome</keyword>
<comment type="caution">
    <text evidence="1">The sequence shown here is derived from an EMBL/GenBank/DDBJ whole genome shotgun (WGS) entry which is preliminary data.</text>
</comment>
<evidence type="ECO:0000313" key="1">
    <source>
        <dbReference type="EMBL" id="RNA03587.1"/>
    </source>
</evidence>
<gene>
    <name evidence="1" type="ORF">BpHYR1_023453</name>
</gene>
<evidence type="ECO:0000313" key="2">
    <source>
        <dbReference type="Proteomes" id="UP000276133"/>
    </source>
</evidence>
<dbReference type="EMBL" id="REGN01008436">
    <property type="protein sequence ID" value="RNA03587.1"/>
    <property type="molecule type" value="Genomic_DNA"/>
</dbReference>
<proteinExistence type="predicted"/>
<organism evidence="1 2">
    <name type="scientific">Brachionus plicatilis</name>
    <name type="common">Marine rotifer</name>
    <name type="synonym">Brachionus muelleri</name>
    <dbReference type="NCBI Taxonomy" id="10195"/>
    <lineage>
        <taxon>Eukaryota</taxon>
        <taxon>Metazoa</taxon>
        <taxon>Spiralia</taxon>
        <taxon>Gnathifera</taxon>
        <taxon>Rotifera</taxon>
        <taxon>Eurotatoria</taxon>
        <taxon>Monogononta</taxon>
        <taxon>Pseudotrocha</taxon>
        <taxon>Ploima</taxon>
        <taxon>Brachionidae</taxon>
        <taxon>Brachionus</taxon>
    </lineage>
</organism>
<dbReference type="Proteomes" id="UP000276133">
    <property type="component" value="Unassembled WGS sequence"/>
</dbReference>